<dbReference type="InterPro" id="IPR015943">
    <property type="entry name" value="WD40/YVTN_repeat-like_dom_sf"/>
</dbReference>
<dbReference type="HOGENOM" id="CLU_1954073_0_0_1"/>
<protein>
    <submittedName>
        <fullName evidence="1">Uncharacterized protein</fullName>
    </submittedName>
</protein>
<sequence length="129" mass="14121">EAYAGGIDHETGFGYIVSPSTCFAWNATTAYSLYPTCYMFPMPPVTTTSGNLLTPFASFVPYGTTREPGLIVVSGEGELRFWDSVDTGLAGAEHFTSTQLDLVSGEYVTGLYRYEVRSLAPQICIYYHS</sequence>
<dbReference type="Proteomes" id="UP000054248">
    <property type="component" value="Unassembled WGS sequence"/>
</dbReference>
<proteinExistence type="predicted"/>
<feature type="non-terminal residue" evidence="1">
    <location>
        <position position="1"/>
    </location>
</feature>
<dbReference type="Gene3D" id="2.130.10.10">
    <property type="entry name" value="YVTN repeat-like/Quinoprotein amine dehydrogenase"/>
    <property type="match status" value="1"/>
</dbReference>
<accession>A0A0C3LF19</accession>
<dbReference type="AlphaFoldDB" id="A0A0C3LF19"/>
<dbReference type="GO" id="GO:0005643">
    <property type="term" value="C:nuclear pore"/>
    <property type="evidence" value="ECO:0007669"/>
    <property type="project" value="UniProtKB-ARBA"/>
</dbReference>
<keyword evidence="2" id="KW-1185">Reference proteome</keyword>
<dbReference type="SUPFAM" id="SSF117289">
    <property type="entry name" value="Nucleoporin domain"/>
    <property type="match status" value="1"/>
</dbReference>
<evidence type="ECO:0000313" key="2">
    <source>
        <dbReference type="Proteomes" id="UP000054248"/>
    </source>
</evidence>
<gene>
    <name evidence="1" type="ORF">M407DRAFT_213755</name>
</gene>
<dbReference type="EMBL" id="KN822954">
    <property type="protein sequence ID" value="KIO32563.1"/>
    <property type="molecule type" value="Genomic_DNA"/>
</dbReference>
<dbReference type="STRING" id="1051891.A0A0C3LF19"/>
<reference evidence="2" key="2">
    <citation type="submission" date="2015-01" db="EMBL/GenBank/DDBJ databases">
        <title>Evolutionary Origins and Diversification of the Mycorrhizal Mutualists.</title>
        <authorList>
            <consortium name="DOE Joint Genome Institute"/>
            <consortium name="Mycorrhizal Genomics Consortium"/>
            <person name="Kohler A."/>
            <person name="Kuo A."/>
            <person name="Nagy L.G."/>
            <person name="Floudas D."/>
            <person name="Copeland A."/>
            <person name="Barry K.W."/>
            <person name="Cichocki N."/>
            <person name="Veneault-Fourrey C."/>
            <person name="LaButti K."/>
            <person name="Lindquist E.A."/>
            <person name="Lipzen A."/>
            <person name="Lundell T."/>
            <person name="Morin E."/>
            <person name="Murat C."/>
            <person name="Riley R."/>
            <person name="Ohm R."/>
            <person name="Sun H."/>
            <person name="Tunlid A."/>
            <person name="Henrissat B."/>
            <person name="Grigoriev I.V."/>
            <person name="Hibbett D.S."/>
            <person name="Martin F."/>
        </authorList>
    </citation>
    <scope>NUCLEOTIDE SEQUENCE [LARGE SCALE GENOMIC DNA]</scope>
    <source>
        <strain evidence="2">MUT 4182</strain>
    </source>
</reference>
<reference evidence="1 2" key="1">
    <citation type="submission" date="2014-04" db="EMBL/GenBank/DDBJ databases">
        <authorList>
            <consortium name="DOE Joint Genome Institute"/>
            <person name="Kuo A."/>
            <person name="Girlanda M."/>
            <person name="Perotto S."/>
            <person name="Kohler A."/>
            <person name="Nagy L.G."/>
            <person name="Floudas D."/>
            <person name="Copeland A."/>
            <person name="Barry K.W."/>
            <person name="Cichocki N."/>
            <person name="Veneault-Fourrey C."/>
            <person name="LaButti K."/>
            <person name="Lindquist E.A."/>
            <person name="Lipzen A."/>
            <person name="Lundell T."/>
            <person name="Morin E."/>
            <person name="Murat C."/>
            <person name="Sun H."/>
            <person name="Tunlid A."/>
            <person name="Henrissat B."/>
            <person name="Grigoriev I.V."/>
            <person name="Hibbett D.S."/>
            <person name="Martin F."/>
            <person name="Nordberg H.P."/>
            <person name="Cantor M.N."/>
            <person name="Hua S.X."/>
        </authorList>
    </citation>
    <scope>NUCLEOTIDE SEQUENCE [LARGE SCALE GENOMIC DNA]</scope>
    <source>
        <strain evidence="1 2">MUT 4182</strain>
    </source>
</reference>
<evidence type="ECO:0000313" key="1">
    <source>
        <dbReference type="EMBL" id="KIO32563.1"/>
    </source>
</evidence>
<dbReference type="OrthoDB" id="3172251at2759"/>
<name>A0A0C3LF19_9AGAM</name>
<organism evidence="1 2">
    <name type="scientific">Tulasnella calospora MUT 4182</name>
    <dbReference type="NCBI Taxonomy" id="1051891"/>
    <lineage>
        <taxon>Eukaryota</taxon>
        <taxon>Fungi</taxon>
        <taxon>Dikarya</taxon>
        <taxon>Basidiomycota</taxon>
        <taxon>Agaricomycotina</taxon>
        <taxon>Agaricomycetes</taxon>
        <taxon>Cantharellales</taxon>
        <taxon>Tulasnellaceae</taxon>
        <taxon>Tulasnella</taxon>
    </lineage>
</organism>